<protein>
    <submittedName>
        <fullName evidence="3">Putative secreted protein</fullName>
    </submittedName>
</protein>
<organism evidence="3">
    <name type="scientific">Ixodes ricinus</name>
    <name type="common">Common tick</name>
    <name type="synonym">Acarus ricinus</name>
    <dbReference type="NCBI Taxonomy" id="34613"/>
    <lineage>
        <taxon>Eukaryota</taxon>
        <taxon>Metazoa</taxon>
        <taxon>Ecdysozoa</taxon>
        <taxon>Arthropoda</taxon>
        <taxon>Chelicerata</taxon>
        <taxon>Arachnida</taxon>
        <taxon>Acari</taxon>
        <taxon>Parasitiformes</taxon>
        <taxon>Ixodida</taxon>
        <taxon>Ixodoidea</taxon>
        <taxon>Ixodidae</taxon>
        <taxon>Ixodinae</taxon>
        <taxon>Ixodes</taxon>
    </lineage>
</organism>
<evidence type="ECO:0000256" key="1">
    <source>
        <dbReference type="SAM" id="MobiDB-lite"/>
    </source>
</evidence>
<name>A0A6B0UFI0_IXORI</name>
<proteinExistence type="predicted"/>
<sequence>MRYEGSSGSIVSTLLYFLLFSIDGMTRCVLPEPYIGRVWPVGVATKAPERRKVNEMEESAEGAREKEGSREETTAVFTQRCRRRALLRLRVVCYGPTSFSPE</sequence>
<dbReference type="AlphaFoldDB" id="A0A6B0UFI0"/>
<accession>A0A6B0UFI0</accession>
<evidence type="ECO:0000313" key="3">
    <source>
        <dbReference type="EMBL" id="MXU88517.1"/>
    </source>
</evidence>
<feature type="region of interest" description="Disordered" evidence="1">
    <location>
        <begin position="52"/>
        <end position="73"/>
    </location>
</feature>
<keyword evidence="2" id="KW-0732">Signal</keyword>
<dbReference type="EMBL" id="GIFC01006434">
    <property type="protein sequence ID" value="MXU88517.1"/>
    <property type="molecule type" value="Transcribed_RNA"/>
</dbReference>
<evidence type="ECO:0000256" key="2">
    <source>
        <dbReference type="SAM" id="SignalP"/>
    </source>
</evidence>
<reference evidence="3" key="1">
    <citation type="submission" date="2019-12" db="EMBL/GenBank/DDBJ databases">
        <title>An insight into the sialome of adult female Ixodes ricinus ticks feeding for 6 days.</title>
        <authorList>
            <person name="Perner J."/>
            <person name="Ribeiro J.M.C."/>
        </authorList>
    </citation>
    <scope>NUCLEOTIDE SEQUENCE</scope>
    <source>
        <strain evidence="3">Semi-engorged</strain>
        <tissue evidence="3">Salivary glands</tissue>
    </source>
</reference>
<feature type="chain" id="PRO_5025592266" evidence="2">
    <location>
        <begin position="29"/>
        <end position="102"/>
    </location>
</feature>
<feature type="signal peptide" evidence="2">
    <location>
        <begin position="1"/>
        <end position="28"/>
    </location>
</feature>